<dbReference type="GeneID" id="13291539"/>
<dbReference type="Proteomes" id="UP000002668">
    <property type="component" value="Genome"/>
</dbReference>
<evidence type="ECO:0000313" key="2">
    <source>
        <dbReference type="Proteomes" id="UP000002668"/>
    </source>
</evidence>
<dbReference type="RefSeq" id="XP_003844125.1">
    <property type="nucleotide sequence ID" value="XM_003844077.1"/>
</dbReference>
<dbReference type="InterPro" id="IPR002110">
    <property type="entry name" value="Ankyrin_rpt"/>
</dbReference>
<dbReference type="InterPro" id="IPR036770">
    <property type="entry name" value="Ankyrin_rpt-contain_sf"/>
</dbReference>
<evidence type="ECO:0000313" key="1">
    <source>
        <dbReference type="EMBL" id="CBY00646.1"/>
    </source>
</evidence>
<dbReference type="OrthoDB" id="3671334at2759"/>
<dbReference type="SUPFAM" id="SSF48403">
    <property type="entry name" value="Ankyrin repeat"/>
    <property type="match status" value="1"/>
</dbReference>
<dbReference type="InParanoid" id="E5AAF5"/>
<proteinExistence type="predicted"/>
<gene>
    <name evidence="1" type="ORF">LEMA_P017760.1</name>
</gene>
<organism evidence="2">
    <name type="scientific">Leptosphaeria maculans (strain JN3 / isolate v23.1.3 / race Av1-4-5-6-7-8)</name>
    <name type="common">Blackleg fungus</name>
    <name type="synonym">Phoma lingam</name>
    <dbReference type="NCBI Taxonomy" id="985895"/>
    <lineage>
        <taxon>Eukaryota</taxon>
        <taxon>Fungi</taxon>
        <taxon>Dikarya</taxon>
        <taxon>Ascomycota</taxon>
        <taxon>Pezizomycotina</taxon>
        <taxon>Dothideomycetes</taxon>
        <taxon>Pleosporomycetidae</taxon>
        <taxon>Pleosporales</taxon>
        <taxon>Pleosporineae</taxon>
        <taxon>Leptosphaeriaceae</taxon>
        <taxon>Plenodomus</taxon>
        <taxon>Plenodomus lingam/Leptosphaeria maculans species complex</taxon>
    </lineage>
</organism>
<dbReference type="SMART" id="SM00248">
    <property type="entry name" value="ANK"/>
    <property type="match status" value="2"/>
</dbReference>
<dbReference type="Gene3D" id="1.25.40.20">
    <property type="entry name" value="Ankyrin repeat-containing domain"/>
    <property type="match status" value="1"/>
</dbReference>
<accession>E5AAF5</accession>
<dbReference type="HOGENOM" id="CLU_628608_0_0_1"/>
<dbReference type="OMA" id="EINTTHE"/>
<dbReference type="VEuPathDB" id="FungiDB:LEMA_P017760.1"/>
<keyword evidence="2" id="KW-1185">Reference proteome</keyword>
<name>E5AAF5_LEPMJ</name>
<protein>
    <submittedName>
        <fullName evidence="1">Uncharacterized protein</fullName>
    </submittedName>
</protein>
<reference evidence="2" key="1">
    <citation type="journal article" date="2011" name="Nat. Commun.">
        <title>Effector diversification within compartments of the Leptosphaeria maculans genome affected by Repeat-Induced Point mutations.</title>
        <authorList>
            <person name="Rouxel T."/>
            <person name="Grandaubert J."/>
            <person name="Hane J.K."/>
            <person name="Hoede C."/>
            <person name="van de Wouw A.P."/>
            <person name="Couloux A."/>
            <person name="Dominguez V."/>
            <person name="Anthouard V."/>
            <person name="Bally P."/>
            <person name="Bourras S."/>
            <person name="Cozijnsen A.J."/>
            <person name="Ciuffetti L.M."/>
            <person name="Degrave A."/>
            <person name="Dilmaghani A."/>
            <person name="Duret L."/>
            <person name="Fudal I."/>
            <person name="Goodwin S.B."/>
            <person name="Gout L."/>
            <person name="Glaser N."/>
            <person name="Linglin J."/>
            <person name="Kema G.H.J."/>
            <person name="Lapalu N."/>
            <person name="Lawrence C.B."/>
            <person name="May K."/>
            <person name="Meyer M."/>
            <person name="Ollivier B."/>
            <person name="Poulain J."/>
            <person name="Schoch C.L."/>
            <person name="Simon A."/>
            <person name="Spatafora J.W."/>
            <person name="Stachowiak A."/>
            <person name="Turgeon B.G."/>
            <person name="Tyler B.M."/>
            <person name="Vincent D."/>
            <person name="Weissenbach J."/>
            <person name="Amselem J."/>
            <person name="Quesneville H."/>
            <person name="Oliver R.P."/>
            <person name="Wincker P."/>
            <person name="Balesdent M.-H."/>
            <person name="Howlett B.J."/>
        </authorList>
    </citation>
    <scope>NUCLEOTIDE SEQUENCE [LARGE SCALE GENOMIC DNA]</scope>
    <source>
        <strain evidence="2">JN3 / isolate v23.1.3 / race Av1-4-5-6-7-8</strain>
    </source>
</reference>
<dbReference type="Pfam" id="PF12796">
    <property type="entry name" value="Ank_2"/>
    <property type="match status" value="1"/>
</dbReference>
<dbReference type="AlphaFoldDB" id="E5AAF5"/>
<dbReference type="EMBL" id="FP929138">
    <property type="protein sequence ID" value="CBY00646.1"/>
    <property type="molecule type" value="Genomic_DNA"/>
</dbReference>
<sequence>MFRLNDLPPELFSNVIHELVSDIGINEAWRLRETSRLFAAEIDNNVVSKQRLDINNKENTLNIAIGKAAKYLFYQVIRKQPDPHTRPALPLLVRRLASYLQEELGVPAKEEYKTIRDLCQGLVNTLGSTQIYWLIQKEQPLTMQKHPFLEPPKELSGNQKLFASISIRSHTLTEKLLAEINTTHEFELPIPPLEVALGSNDEKLYGILLSRIESYTGTEKQQSISQLGVDAAIIHSIKIGNLTHTKQLVQLRESVEPRVAAEASRFWLVTAIETRQLTVAQRFVNMFPELSQRNLTHLTVVTRTCQTGSTDMMNLLINEGSLDLSKGNVRTLPLACAVRNGSPAIIEAIIDAGADVNKRLEGRNKKSGPQTVSELAVRPKDLGILDCLLGRGANLPRKRFWPTTKRSYQRFREAVSKHDAFSGQVPEWEDFMAEEK</sequence>